<name>A0A2S2DV23_9BACT</name>
<reference evidence="3" key="1">
    <citation type="submission" date="2018-05" db="EMBL/GenBank/DDBJ databases">
        <title>Pseudarcicella sp. HME7025 Genome sequencing and assembly.</title>
        <authorList>
            <person name="Kim H."/>
            <person name="Kang H."/>
            <person name="Joh K."/>
        </authorList>
    </citation>
    <scope>NUCLEOTIDE SEQUENCE [LARGE SCALE GENOMIC DNA]</scope>
    <source>
        <strain evidence="3">HME7025</strain>
    </source>
</reference>
<keyword evidence="3" id="KW-1185">Reference proteome</keyword>
<dbReference type="Proteomes" id="UP000245468">
    <property type="component" value="Chromosome"/>
</dbReference>
<evidence type="ECO:0000259" key="1">
    <source>
        <dbReference type="Pfam" id="PF02698"/>
    </source>
</evidence>
<evidence type="ECO:0000313" key="3">
    <source>
        <dbReference type="Proteomes" id="UP000245468"/>
    </source>
</evidence>
<dbReference type="AlphaFoldDB" id="A0A2S2DV23"/>
<evidence type="ECO:0000313" key="2">
    <source>
        <dbReference type="EMBL" id="AWL09169.1"/>
    </source>
</evidence>
<dbReference type="InterPro" id="IPR014729">
    <property type="entry name" value="Rossmann-like_a/b/a_fold"/>
</dbReference>
<sequence length="165" mass="18578">MQFQEVLIILGSPNLPNGQLGPIAMDRVNYCWELFQIQARPILCTGGFGAHFNTSPWAHAALLKQELASRGVAEDYFLPLALSSNTVDDAVKSKLVIENYSIQSLNILTSQYHVPRVKLIFDEVLPSYSKKYYGVEHQSFIPELDQLIAHEAHALTEIKKNGLYF</sequence>
<dbReference type="GO" id="GO:0005886">
    <property type="term" value="C:plasma membrane"/>
    <property type="evidence" value="ECO:0007669"/>
    <property type="project" value="TreeGrafter"/>
</dbReference>
<dbReference type="InterPro" id="IPR051599">
    <property type="entry name" value="Cell_Envelope_Assoc"/>
</dbReference>
<dbReference type="KEGG" id="psez:HME7025_01308"/>
<accession>A0A2S2DV23</accession>
<dbReference type="PANTHER" id="PTHR30336:SF20">
    <property type="entry name" value="DUF218 DOMAIN-CONTAINING PROTEIN"/>
    <property type="match status" value="1"/>
</dbReference>
<dbReference type="Gene3D" id="3.40.50.620">
    <property type="entry name" value="HUPs"/>
    <property type="match status" value="1"/>
</dbReference>
<dbReference type="Pfam" id="PF02698">
    <property type="entry name" value="DUF218"/>
    <property type="match status" value="1"/>
</dbReference>
<dbReference type="CDD" id="cd06259">
    <property type="entry name" value="YdcF-like"/>
    <property type="match status" value="1"/>
</dbReference>
<dbReference type="OrthoDB" id="9782395at2"/>
<dbReference type="PANTHER" id="PTHR30336">
    <property type="entry name" value="INNER MEMBRANE PROTEIN, PROBABLE PERMEASE"/>
    <property type="match status" value="1"/>
</dbReference>
<protein>
    <recommendedName>
        <fullName evidence="1">DUF218 domain-containing protein</fullName>
    </recommendedName>
</protein>
<feature type="domain" description="DUF218" evidence="1">
    <location>
        <begin position="6"/>
        <end position="142"/>
    </location>
</feature>
<dbReference type="EMBL" id="CP029346">
    <property type="protein sequence ID" value="AWL09169.1"/>
    <property type="molecule type" value="Genomic_DNA"/>
</dbReference>
<dbReference type="InterPro" id="IPR003848">
    <property type="entry name" value="DUF218"/>
</dbReference>
<gene>
    <name evidence="2" type="ORF">HME7025_01308</name>
</gene>
<organism evidence="2 3">
    <name type="scientific">Aquirufa nivalisilvae</name>
    <dbReference type="NCBI Taxonomy" id="2516557"/>
    <lineage>
        <taxon>Bacteria</taxon>
        <taxon>Pseudomonadati</taxon>
        <taxon>Bacteroidota</taxon>
        <taxon>Cytophagia</taxon>
        <taxon>Cytophagales</taxon>
        <taxon>Flectobacillaceae</taxon>
        <taxon>Aquirufa</taxon>
    </lineage>
</organism>
<proteinExistence type="predicted"/>
<dbReference type="RefSeq" id="WP_109322868.1">
    <property type="nucleotide sequence ID" value="NZ_CP029346.1"/>
</dbReference>